<dbReference type="InterPro" id="IPR036390">
    <property type="entry name" value="WH_DNA-bd_sf"/>
</dbReference>
<evidence type="ECO:0000259" key="1">
    <source>
        <dbReference type="Pfam" id="PF03551"/>
    </source>
</evidence>
<gene>
    <name evidence="2" type="ORF">I6J18_04355</name>
</gene>
<dbReference type="InterPro" id="IPR052509">
    <property type="entry name" value="Metal_resp_DNA-bind_regulator"/>
</dbReference>
<evidence type="ECO:0000313" key="3">
    <source>
        <dbReference type="Proteomes" id="UP000595254"/>
    </source>
</evidence>
<protein>
    <submittedName>
        <fullName evidence="2">Helix-turn-helix transcriptional regulator</fullName>
    </submittedName>
</protein>
<keyword evidence="3" id="KW-1185">Reference proteome</keyword>
<dbReference type="Pfam" id="PF03551">
    <property type="entry name" value="PadR"/>
    <property type="match status" value="1"/>
</dbReference>
<dbReference type="Proteomes" id="UP000595254">
    <property type="component" value="Chromosome"/>
</dbReference>
<feature type="domain" description="Transcription regulator PadR N-terminal" evidence="1">
    <location>
        <begin position="161"/>
        <end position="222"/>
    </location>
</feature>
<name>A0A974NP11_PERPY</name>
<dbReference type="PANTHER" id="PTHR33169:SF14">
    <property type="entry name" value="TRANSCRIPTIONAL REGULATOR RV3488"/>
    <property type="match status" value="1"/>
</dbReference>
<sequence>MEKGKQQETSFESIGLSQREFFTLFLLQTLSKEPNYPRAIHDELNVSFTGKVHSYDYLCKTARQLAASGHLELYAENGKKYYKITNKGKELFTWYRNNFSERFKEVKAVIDRVMYDLTGTGLNPPVVRELPEEYRSYFSKIISVKDLVRYVTLRAASKNKRIYMGEIAELLKTKFGWIASNGYLYDLSHEMEEGSLLTGYWESEKRTKRYLQITDEGHHHYKQIADSAAFQVREVQKYLGNVLVFLEGKELISQEGN</sequence>
<dbReference type="RefSeq" id="WP_040375548.1">
    <property type="nucleotide sequence ID" value="NZ_CP068053.1"/>
</dbReference>
<organism evidence="2 3">
    <name type="scientific">Peribacillus psychrosaccharolyticus</name>
    <name type="common">Bacillus psychrosaccharolyticus</name>
    <dbReference type="NCBI Taxonomy" id="1407"/>
    <lineage>
        <taxon>Bacteria</taxon>
        <taxon>Bacillati</taxon>
        <taxon>Bacillota</taxon>
        <taxon>Bacilli</taxon>
        <taxon>Bacillales</taxon>
        <taxon>Bacillaceae</taxon>
        <taxon>Peribacillus</taxon>
    </lineage>
</organism>
<dbReference type="AlphaFoldDB" id="A0A974NP11"/>
<reference evidence="2 3" key="1">
    <citation type="submission" date="2021-01" db="EMBL/GenBank/DDBJ databases">
        <title>FDA dAtabase for Regulatory Grade micrObial Sequences (FDA-ARGOS): Supporting development and validation of Infectious Disease Dx tests.</title>
        <authorList>
            <person name="Nelson B."/>
            <person name="Plummer A."/>
            <person name="Tallon L."/>
            <person name="Sadzewicz L."/>
            <person name="Zhao X."/>
            <person name="Boylan J."/>
            <person name="Ott S."/>
            <person name="Bowen H."/>
            <person name="Vavikolanu K."/>
            <person name="Mehta A."/>
            <person name="Aluvathingal J."/>
            <person name="Nadendla S."/>
            <person name="Myers T."/>
            <person name="Yan Y."/>
            <person name="Sichtig H."/>
        </authorList>
    </citation>
    <scope>NUCLEOTIDE SEQUENCE [LARGE SCALE GENOMIC DNA]</scope>
    <source>
        <strain evidence="2 3">FDAARGOS_1161</strain>
    </source>
</reference>
<evidence type="ECO:0000313" key="2">
    <source>
        <dbReference type="EMBL" id="QQT01140.1"/>
    </source>
</evidence>
<dbReference type="Gene3D" id="1.10.10.10">
    <property type="entry name" value="Winged helix-like DNA-binding domain superfamily/Winged helix DNA-binding domain"/>
    <property type="match status" value="2"/>
</dbReference>
<dbReference type="EMBL" id="CP068053">
    <property type="protein sequence ID" value="QQT01140.1"/>
    <property type="molecule type" value="Genomic_DNA"/>
</dbReference>
<dbReference type="KEGG" id="ppsr:I6J18_04355"/>
<dbReference type="PANTHER" id="PTHR33169">
    <property type="entry name" value="PADR-FAMILY TRANSCRIPTIONAL REGULATOR"/>
    <property type="match status" value="1"/>
</dbReference>
<dbReference type="InterPro" id="IPR036388">
    <property type="entry name" value="WH-like_DNA-bd_sf"/>
</dbReference>
<accession>A0A974NP11</accession>
<dbReference type="SUPFAM" id="SSF46785">
    <property type="entry name" value="Winged helix' DNA-binding domain"/>
    <property type="match status" value="2"/>
</dbReference>
<proteinExistence type="predicted"/>
<dbReference type="InterPro" id="IPR005149">
    <property type="entry name" value="Tscrpt_reg_PadR_N"/>
</dbReference>